<keyword evidence="2" id="KW-1185">Reference proteome</keyword>
<reference evidence="1 2" key="6">
    <citation type="journal article" date="2011" name="Appl. Environ. Microbiol.">
        <title>Involvement of the azorhizobial chromosome partition gene (parA) in the onset of bacteroid differentiation during Sesbania rostrata stem nodule development.</title>
        <authorList>
            <person name="Liu CT."/>
            <person name="Lee KB."/>
            <person name="Wang YS."/>
            <person name="Peng MH."/>
            <person name="Lee KT."/>
            <person name="Suzuki S."/>
            <person name="Suzuki T."/>
            <person name="Oyaizu H."/>
        </authorList>
    </citation>
    <scope>NUCLEOTIDE SEQUENCE [LARGE SCALE GENOMIC DNA]</scope>
    <source>
        <strain evidence="2">ATCC 43989 / DSM 5975 / JCM 20966 / LMG 6465 / NBRC 14845 / NCIMB 13405 / ORS 571</strain>
    </source>
</reference>
<reference evidence="1 2" key="3">
    <citation type="journal article" date="2008" name="BMC Genomics">
        <title>The genome of the versatile nitrogen fixer Azorhizobium caulinodans ORS571.</title>
        <authorList>
            <person name="Lee KB."/>
            <person name="Backer P.D."/>
            <person name="Aono T."/>
            <person name="Liu CT."/>
            <person name="Suzuki S."/>
            <person name="Suzuki T."/>
            <person name="Kaneko T."/>
            <person name="Yamada M."/>
            <person name="Tabata S."/>
            <person name="Kupfer D.M."/>
            <person name="Najar F.Z."/>
            <person name="Wiley G.B."/>
            <person name="Roe B."/>
            <person name="Binnewies T.T."/>
            <person name="Ussery D.W."/>
            <person name="D'Haeze W."/>
            <person name="Herder J.D."/>
            <person name="Gevers D."/>
            <person name="Vereecke D."/>
            <person name="Holsters M."/>
            <person name="Oyaizu H."/>
        </authorList>
    </citation>
    <scope>NUCLEOTIDE SEQUENCE [LARGE SCALE GENOMIC DNA]</scope>
    <source>
        <strain evidence="2">ATCC 43989 / DSM 5975 / JCM 20966 / LMG 6465 / NBRC 14845 / NCIMB 13405 / ORS 571</strain>
    </source>
</reference>
<dbReference type="RefSeq" id="WP_012169377.1">
    <property type="nucleotide sequence ID" value="NC_009937.1"/>
</dbReference>
<dbReference type="AlphaFoldDB" id="A8HTK5"/>
<reference evidence="1 2" key="5">
    <citation type="journal article" date="2010" name="Appl. Environ. Microbiol.">
        <title>phrR-like gene praR of Azorhizobium caulinodans ORS571 is essential for symbiosis with Sesbania rostrata and is involved in expression of reb genes.</title>
        <authorList>
            <person name="Akiba N."/>
            <person name="Aono T."/>
            <person name="Toyazaki H."/>
            <person name="Sato S."/>
            <person name="Oyaizu H."/>
        </authorList>
    </citation>
    <scope>NUCLEOTIDE SEQUENCE [LARGE SCALE GENOMIC DNA]</scope>
    <source>
        <strain evidence="2">ATCC 43989 / DSM 5975 / JCM 20966 / LMG 6465 / NBRC 14845 / NCIMB 13405 / ORS 571</strain>
    </source>
</reference>
<accession>A8HTK5</accession>
<protein>
    <submittedName>
        <fullName evidence="1">Uncharacterized protein</fullName>
    </submittedName>
</protein>
<organism evidence="1 2">
    <name type="scientific">Azorhizobium caulinodans (strain ATCC 43989 / DSM 5975 / JCM 20966 / LMG 6465 / NBRC 14845 / NCIMB 13405 / ORS 571)</name>
    <dbReference type="NCBI Taxonomy" id="438753"/>
    <lineage>
        <taxon>Bacteria</taxon>
        <taxon>Pseudomonadati</taxon>
        <taxon>Pseudomonadota</taxon>
        <taxon>Alphaproteobacteria</taxon>
        <taxon>Hyphomicrobiales</taxon>
        <taxon>Xanthobacteraceae</taxon>
        <taxon>Azorhizobium</taxon>
    </lineage>
</organism>
<evidence type="ECO:0000313" key="1">
    <source>
        <dbReference type="EMBL" id="BAF86844.1"/>
    </source>
</evidence>
<dbReference type="STRING" id="438753.AZC_0846"/>
<dbReference type="EMBL" id="AP009384">
    <property type="protein sequence ID" value="BAF86844.1"/>
    <property type="molecule type" value="Genomic_DNA"/>
</dbReference>
<dbReference type="KEGG" id="azc:AZC_0846"/>
<dbReference type="eggNOG" id="ENOG50308VJ">
    <property type="taxonomic scope" value="Bacteria"/>
</dbReference>
<reference evidence="1 2" key="4">
    <citation type="journal article" date="2009" name="Appl. Environ. Microbiol.">
        <title>Comparative genome-wide transcriptional profiling of Azorhizobium caulinodans ORS571 grown under free-living and symbiotic conditions.</title>
        <authorList>
            <person name="Tsukada S."/>
            <person name="Aono T."/>
            <person name="Akiba N."/>
            <person name="Lee KB."/>
            <person name="Liu CT."/>
            <person name="Toyazaki H."/>
            <person name="Oyaizu H."/>
        </authorList>
    </citation>
    <scope>NUCLEOTIDE SEQUENCE [LARGE SCALE GENOMIC DNA]</scope>
    <source>
        <strain evidence="2">ATCC 43989 / DSM 5975 / JCM 20966 / LMG 6465 / NBRC 14845 / NCIMB 13405 / ORS 571</strain>
    </source>
</reference>
<reference evidence="1 2" key="1">
    <citation type="journal article" date="2007" name="Appl. Environ. Microbiol.">
        <title>Rhizobial factors required for stem nodule maturation and maintenance in Sesbania rostrata-Azorhizobium caulinodans ORS571 symbiosis.</title>
        <authorList>
            <person name="Suzuki S."/>
            <person name="Aono T."/>
            <person name="Lee KB."/>
            <person name="Suzuki T."/>
            <person name="Liu CT."/>
            <person name="Miwa H."/>
            <person name="Wakao S."/>
            <person name="Iki T."/>
            <person name="Oyaizu H."/>
        </authorList>
    </citation>
    <scope>NUCLEOTIDE SEQUENCE [LARGE SCALE GENOMIC DNA]</scope>
    <source>
        <strain evidence="2">ATCC 43989 / DSM 5975 / JCM 20966 / LMG 6465 / NBRC 14845 / NCIMB 13405 / ORS 571</strain>
    </source>
</reference>
<evidence type="ECO:0000313" key="2">
    <source>
        <dbReference type="Proteomes" id="UP000000270"/>
    </source>
</evidence>
<dbReference type="Proteomes" id="UP000000270">
    <property type="component" value="Chromosome"/>
</dbReference>
<name>A8HTK5_AZOC5</name>
<sequence length="483" mass="52454">MLAFGEYRPDVSDYNGQHSQTMLNVFPRGDGYGPVASIEALTDALPAPCRGYIRAINEDGSVTIIAGTANGLWRLNNTTFAWEDVSKGPYNLTGSDLWSFAQFDNRVVAAQIGDPMQVITLGAGSTQFEDLAGDPPQARYVSVVSRFLVASGLLGAPLRIQWSAIDNIEGWTSGTDQSDFQDFADGGAVQGVAGGELGIVFQENAIRRLIYSPGSAVIFQIDKVPGETGCAVALSITQAAGYVFWYAGSGFYRMNPAGAPEPIGKERVDRTFAADFNADNLQLMMGAADPRSSRIIWAYRSQSGAAGRFDKALAYDYLLNRWTPLQFQGEFIAPFAQPGMTLERLDAAYPEYNLDTLPFSLDSFPASGGLLMAAFDAQHRLGLFTGPNLEATLVSAEGGGAQRAMIKAAMPVTDATEVMASISQRSTLMDAGEWSRETTRNILGWCPIRRDTRFYRFKLRFRKGARWTFCTGVEVDAVPTGSR</sequence>
<reference evidence="2" key="2">
    <citation type="submission" date="2007-04" db="EMBL/GenBank/DDBJ databases">
        <title>Complete genome sequence of the nitrogen-fixing bacterium Azorhizobium caulinodans ORS571.</title>
        <authorList>
            <person name="Lee K.B."/>
            <person name="Backer P.D."/>
            <person name="Aono T."/>
            <person name="Liu C.T."/>
            <person name="Suzuki S."/>
            <person name="Suzuki T."/>
            <person name="Kaneko T."/>
            <person name="Yamada M."/>
            <person name="Tabata S."/>
            <person name="Kupfer D.M."/>
            <person name="Najar F.Z."/>
            <person name="Wiley G.B."/>
            <person name="Roe B."/>
            <person name="Binnewies T."/>
            <person name="Ussery D."/>
            <person name="Vereecke D."/>
            <person name="Gevers D."/>
            <person name="Holsters M."/>
            <person name="Oyaizu H."/>
        </authorList>
    </citation>
    <scope>NUCLEOTIDE SEQUENCE [LARGE SCALE GENOMIC DNA]</scope>
    <source>
        <strain evidence="2">ATCC 43989 / DSM 5975 / JCM 20966 / LMG 6465 / NBRC 14845 / NCIMB 13405 / ORS 571</strain>
    </source>
</reference>
<proteinExistence type="predicted"/>
<gene>
    <name evidence="1" type="ordered locus">AZC_0846</name>
</gene>
<dbReference type="HOGENOM" id="CLU_043375_0_0_5"/>